<dbReference type="RefSeq" id="XP_068350690.1">
    <property type="nucleotide sequence ID" value="XM_068510685.1"/>
</dbReference>
<dbReference type="InterPro" id="IPR016024">
    <property type="entry name" value="ARM-type_fold"/>
</dbReference>
<keyword evidence="3" id="KW-0507">mRNA processing</keyword>
<organism evidence="9 10">
    <name type="scientific">Tritrichomonas foetus</name>
    <dbReference type="NCBI Taxonomy" id="1144522"/>
    <lineage>
        <taxon>Eukaryota</taxon>
        <taxon>Metamonada</taxon>
        <taxon>Parabasalia</taxon>
        <taxon>Tritrichomonadida</taxon>
        <taxon>Tritrichomonadidae</taxon>
        <taxon>Tritrichomonas</taxon>
    </lineage>
</organism>
<feature type="compositionally biased region" description="Basic residues" evidence="7">
    <location>
        <begin position="674"/>
        <end position="688"/>
    </location>
</feature>
<sequence>MDNRLERSIYVKISEFSCNTMIEENSPNPQAGENTEQTEQKKSPNSTDSIDPAPENASQNILDIQADQILLNSANQGPDQVPENVEEKKLSIAEKNLEKWKKYTDRIIKSFQEATSDTLQEAAVNLFKSYLPWTWAVFARECFATSCGAFENCQVAAAILAIINSKLPDVGAKTISYVLYRFRNGLLFSDPRNTRNVENSALFLGECYRQRMISSNLMILVFTSLFEKKRQYIQNIIRLFWNTIPILYEDDQDAMTLLFAKLYEFANDKQFANQIMNLSNWRQQNWSSSMKGILRHYTRIPRRFDVIEEEDQNTHYELGLDENEDYDENGQLVDITANFVRPHLLEEAENMRIEYKNFLNELLVEDEEEEDENDIKETQPGVSIDLSGMKSTAESVQGAALQNEEMQVRRTVYLTIVSSARAQEAAHKLIKMQNKYNDKYNRPIVQTAIDYVGMEKTFNRNLALVLTLLCGTKQDNKRLTEEYFKTNYEQTYSYNITRITNIACLYSSLLASDSISWKVMQVIRLTEEDTNSPQRVFIRILFEELAKNMSHDGIIRKLRDPDVVGWTSGVFLTDTLDHAEFSSEYFSAIGLDFICEGLHHEIALMHEAIARQKEEELRETPQMAWMAPSKNLNPTITIDLDPADSFTPKMNRPQQEKERNIKPNRKNKDDSRKRERRRKHKHRHRHHHMNSDVDDDDV</sequence>
<evidence type="ECO:0000256" key="3">
    <source>
        <dbReference type="ARBA" id="ARBA00022664"/>
    </source>
</evidence>
<dbReference type="Pfam" id="PF02854">
    <property type="entry name" value="MIF4G"/>
    <property type="match status" value="1"/>
</dbReference>
<feature type="region of interest" description="Disordered" evidence="7">
    <location>
        <begin position="634"/>
        <end position="698"/>
    </location>
</feature>
<evidence type="ECO:0000259" key="8">
    <source>
        <dbReference type="PROSITE" id="PS51366"/>
    </source>
</evidence>
<feature type="compositionally biased region" description="Basic and acidic residues" evidence="7">
    <location>
        <begin position="654"/>
        <end position="673"/>
    </location>
</feature>
<dbReference type="PROSITE" id="PS51366">
    <property type="entry name" value="MI"/>
    <property type="match status" value="1"/>
</dbReference>
<reference evidence="9" key="1">
    <citation type="submission" date="2016-10" db="EMBL/GenBank/DDBJ databases">
        <authorList>
            <person name="Benchimol M."/>
            <person name="Almeida L.G."/>
            <person name="Vasconcelos A.T."/>
            <person name="Perreira-Neves A."/>
            <person name="Rosa I.A."/>
            <person name="Tasca T."/>
            <person name="Bogo M.R."/>
            <person name="de Souza W."/>
        </authorList>
    </citation>
    <scope>NUCLEOTIDE SEQUENCE [LARGE SCALE GENOMIC DNA]</scope>
    <source>
        <strain evidence="9">K</strain>
    </source>
</reference>
<feature type="region of interest" description="Disordered" evidence="7">
    <location>
        <begin position="22"/>
        <end position="55"/>
    </location>
</feature>
<feature type="compositionally biased region" description="Polar residues" evidence="7">
    <location>
        <begin position="22"/>
        <end position="49"/>
    </location>
</feature>
<keyword evidence="10" id="KW-1185">Reference proteome</keyword>
<evidence type="ECO:0000256" key="4">
    <source>
        <dbReference type="ARBA" id="ARBA00023187"/>
    </source>
</evidence>
<comment type="caution">
    <text evidence="9">The sequence shown here is derived from an EMBL/GenBank/DDBJ whole genome shotgun (WGS) entry which is preliminary data.</text>
</comment>
<evidence type="ECO:0000256" key="7">
    <source>
        <dbReference type="SAM" id="MobiDB-lite"/>
    </source>
</evidence>
<dbReference type="InterPro" id="IPR050781">
    <property type="entry name" value="CWC22_splicing_factor"/>
</dbReference>
<keyword evidence="6" id="KW-0175">Coiled coil</keyword>
<dbReference type="SUPFAM" id="SSF48371">
    <property type="entry name" value="ARM repeat"/>
    <property type="match status" value="1"/>
</dbReference>
<evidence type="ECO:0000313" key="10">
    <source>
        <dbReference type="Proteomes" id="UP000179807"/>
    </source>
</evidence>
<keyword evidence="4" id="KW-0508">mRNA splicing</keyword>
<name>A0A1J4JFX3_9EUKA</name>
<evidence type="ECO:0000256" key="6">
    <source>
        <dbReference type="SAM" id="Coils"/>
    </source>
</evidence>
<evidence type="ECO:0000256" key="5">
    <source>
        <dbReference type="ARBA" id="ARBA00023242"/>
    </source>
</evidence>
<dbReference type="GeneID" id="94845389"/>
<dbReference type="InterPro" id="IPR003890">
    <property type="entry name" value="MIF4G-like_typ-3"/>
</dbReference>
<dbReference type="Gene3D" id="1.25.40.180">
    <property type="match status" value="1"/>
</dbReference>
<feature type="domain" description="MI" evidence="8">
    <location>
        <begin position="407"/>
        <end position="525"/>
    </location>
</feature>
<protein>
    <recommendedName>
        <fullName evidence="8">MI domain-containing protein</fullName>
    </recommendedName>
</protein>
<dbReference type="EMBL" id="MLAK01001108">
    <property type="protein sequence ID" value="OHS97553.1"/>
    <property type="molecule type" value="Genomic_DNA"/>
</dbReference>
<dbReference type="AlphaFoldDB" id="A0A1J4JFX3"/>
<dbReference type="Proteomes" id="UP000179807">
    <property type="component" value="Unassembled WGS sequence"/>
</dbReference>
<dbReference type="PANTHER" id="PTHR18034:SF3">
    <property type="entry name" value="PRE-MRNA-SPLICING FACTOR CWC22 HOMOLOG"/>
    <property type="match status" value="1"/>
</dbReference>
<dbReference type="OrthoDB" id="1924287at2759"/>
<evidence type="ECO:0000256" key="1">
    <source>
        <dbReference type="ARBA" id="ARBA00004123"/>
    </source>
</evidence>
<dbReference type="InterPro" id="IPR003891">
    <property type="entry name" value="Initiation_fac_eIF4g_MI"/>
</dbReference>
<comment type="similarity">
    <text evidence="2">Belongs to the CWC22 family.</text>
</comment>
<proteinExistence type="inferred from homology"/>
<accession>A0A1J4JFX3</accession>
<evidence type="ECO:0000256" key="2">
    <source>
        <dbReference type="ARBA" id="ARBA00006856"/>
    </source>
</evidence>
<evidence type="ECO:0000313" key="9">
    <source>
        <dbReference type="EMBL" id="OHS97553.1"/>
    </source>
</evidence>
<comment type="subcellular location">
    <subcellularLocation>
        <location evidence="1">Nucleus</location>
    </subcellularLocation>
</comment>
<feature type="coiled-coil region" evidence="6">
    <location>
        <begin position="345"/>
        <end position="379"/>
    </location>
</feature>
<gene>
    <name evidence="9" type="ORF">TRFO_36202</name>
</gene>
<dbReference type="GO" id="GO:0071013">
    <property type="term" value="C:catalytic step 2 spliceosome"/>
    <property type="evidence" value="ECO:0007669"/>
    <property type="project" value="TreeGrafter"/>
</dbReference>
<dbReference type="VEuPathDB" id="TrichDB:TRFO_36202"/>
<dbReference type="GO" id="GO:0000398">
    <property type="term" value="P:mRNA splicing, via spliceosome"/>
    <property type="evidence" value="ECO:0007669"/>
    <property type="project" value="TreeGrafter"/>
</dbReference>
<dbReference type="GO" id="GO:0003723">
    <property type="term" value="F:RNA binding"/>
    <property type="evidence" value="ECO:0007669"/>
    <property type="project" value="InterPro"/>
</dbReference>
<dbReference type="PANTHER" id="PTHR18034">
    <property type="entry name" value="CELL CYCLE CONTROL PROTEIN CWF22-RELATED"/>
    <property type="match status" value="1"/>
</dbReference>
<keyword evidence="5" id="KW-0539">Nucleus</keyword>